<comment type="caution">
    <text evidence="2">The sequence shown here is derived from an EMBL/GenBank/DDBJ whole genome shotgun (WGS) entry which is preliminary data.</text>
</comment>
<name>A0A0N0RT69_ESCWE</name>
<dbReference type="EMBL" id="LGSR01000022">
    <property type="protein sequence ID" value="KOS18072.1"/>
    <property type="molecule type" value="Genomic_DNA"/>
</dbReference>
<protein>
    <submittedName>
        <fullName evidence="2">Uncharacterized protein</fullName>
    </submittedName>
</protein>
<sequence>MASQPPTPMTTTTTTLTLTKTAEANTTPYPPCIFKTAEEQHLYRRLKTIYERHSATWDQDARDAWPSIVKRASLKASTVKKVMSHTLARTLTDENLTWAHVVVLRVIFKSKLFTSQKMLKIIRRKYPAANFNTFSYREDYKPHAPDKPGSATAEPADEDMDDAPTKETTAVEEGVATPKARRAAAAAAAARSRNMTTVRDSAEKTELPMEEQSTERRIVEGEDQDGRDRERVADPAGSFKAARNDGQRRTRASIRRGEMATIKRANTRSQRSETKKNAQVGRDSTVPAILDGQETTQSAPNDASTMTTRDSEGKQQRPRARTSPEPLATGGSARPQPRHVAGEPGRIDSEIKQEVTERSPSSCPLNRPSTPEHKPVIIPNETYAWTVTRTVEPQHHNPFHAAPISSEDDHYPPLHAPLRYFGGREQSRFVRNGRYGFEARPAATAAANANANGPTHSPAASAAAAAADSLAIPLSDFFLAKAKETEAFCRAFRAAEEKKRRLTSFSTPRGGHEVALTSQTMRLDETLKRMAKKLADQDHALARITSTMTHERALRIALQERLESLERTVGRA</sequence>
<keyword evidence="3" id="KW-1185">Reference proteome</keyword>
<feature type="compositionally biased region" description="Low complexity" evidence="1">
    <location>
        <begin position="9"/>
        <end position="21"/>
    </location>
</feature>
<evidence type="ECO:0000313" key="3">
    <source>
        <dbReference type="Proteomes" id="UP000053831"/>
    </source>
</evidence>
<feature type="compositionally biased region" description="Basic and acidic residues" evidence="1">
    <location>
        <begin position="345"/>
        <end position="357"/>
    </location>
</feature>
<feature type="compositionally biased region" description="Polar residues" evidence="1">
    <location>
        <begin position="293"/>
        <end position="308"/>
    </location>
</feature>
<dbReference type="AlphaFoldDB" id="A0A0N0RT69"/>
<feature type="region of interest" description="Disordered" evidence="1">
    <location>
        <begin position="138"/>
        <end position="375"/>
    </location>
</feature>
<accession>A0A0N0RT69</accession>
<evidence type="ECO:0000256" key="1">
    <source>
        <dbReference type="SAM" id="MobiDB-lite"/>
    </source>
</evidence>
<reference evidence="2 3" key="1">
    <citation type="submission" date="2015-07" db="EMBL/GenBank/DDBJ databases">
        <title>The genome of the fungus Escovopsis weberi, a specialized disease agent of ant agriculture.</title>
        <authorList>
            <person name="de Man T.J."/>
            <person name="Stajich J.E."/>
            <person name="Kubicek C.P."/>
            <person name="Chenthamara K."/>
            <person name="Atanasova L."/>
            <person name="Druzhinina I.S."/>
            <person name="Birnbaum S."/>
            <person name="Barribeau S.M."/>
            <person name="Teiling C."/>
            <person name="Suen G."/>
            <person name="Currie C."/>
            <person name="Gerardo N.M."/>
        </authorList>
    </citation>
    <scope>NUCLEOTIDE SEQUENCE [LARGE SCALE GENOMIC DNA]</scope>
</reference>
<gene>
    <name evidence="2" type="ORF">ESCO_002430</name>
</gene>
<feature type="region of interest" description="Disordered" evidence="1">
    <location>
        <begin position="1"/>
        <end position="21"/>
    </location>
</feature>
<feature type="compositionally biased region" description="Basic and acidic residues" evidence="1">
    <location>
        <begin position="200"/>
        <end position="233"/>
    </location>
</feature>
<dbReference type="Proteomes" id="UP000053831">
    <property type="component" value="Unassembled WGS sequence"/>
</dbReference>
<evidence type="ECO:0000313" key="2">
    <source>
        <dbReference type="EMBL" id="KOS18072.1"/>
    </source>
</evidence>
<feature type="compositionally biased region" description="Polar residues" evidence="1">
    <location>
        <begin position="358"/>
        <end position="369"/>
    </location>
</feature>
<proteinExistence type="predicted"/>
<organism evidence="2 3">
    <name type="scientific">Escovopsis weberi</name>
    <dbReference type="NCBI Taxonomy" id="150374"/>
    <lineage>
        <taxon>Eukaryota</taxon>
        <taxon>Fungi</taxon>
        <taxon>Dikarya</taxon>
        <taxon>Ascomycota</taxon>
        <taxon>Pezizomycotina</taxon>
        <taxon>Sordariomycetes</taxon>
        <taxon>Hypocreomycetidae</taxon>
        <taxon>Hypocreales</taxon>
        <taxon>Hypocreaceae</taxon>
        <taxon>Escovopsis</taxon>
    </lineage>
</organism>
<dbReference type="OrthoDB" id="4928184at2759"/>